<keyword evidence="3 10" id="KW-0285">Flavoprotein</keyword>
<evidence type="ECO:0000256" key="5">
    <source>
        <dbReference type="ARBA" id="ARBA00022723"/>
    </source>
</evidence>
<keyword evidence="7 10" id="KW-0460">Magnesium</keyword>
<comment type="catalytic activity">
    <reaction evidence="9 10">
        <text>L-threonyl-[protein] + FAD = FMN-L-threonyl-[protein] + AMP + H(+)</text>
        <dbReference type="Rhea" id="RHEA:36847"/>
        <dbReference type="Rhea" id="RHEA-COMP:11060"/>
        <dbReference type="Rhea" id="RHEA-COMP:11061"/>
        <dbReference type="ChEBI" id="CHEBI:15378"/>
        <dbReference type="ChEBI" id="CHEBI:30013"/>
        <dbReference type="ChEBI" id="CHEBI:57692"/>
        <dbReference type="ChEBI" id="CHEBI:74257"/>
        <dbReference type="ChEBI" id="CHEBI:456215"/>
        <dbReference type="EC" id="2.7.1.180"/>
    </reaction>
</comment>
<gene>
    <name evidence="12" type="ORF">HLPCO_000981</name>
</gene>
<organism evidence="12 13">
    <name type="scientific">Haloplasma contractile SSD-17B</name>
    <dbReference type="NCBI Taxonomy" id="1033810"/>
    <lineage>
        <taxon>Bacteria</taxon>
        <taxon>Bacillati</taxon>
        <taxon>Mycoplasmatota</taxon>
        <taxon>Mollicutes</taxon>
        <taxon>Haloplasmatales</taxon>
        <taxon>Haloplasmataceae</taxon>
        <taxon>Haloplasma</taxon>
    </lineage>
</organism>
<evidence type="ECO:0000313" key="13">
    <source>
        <dbReference type="Proteomes" id="UP000005707"/>
    </source>
</evidence>
<dbReference type="InParanoid" id="F7Q0L4"/>
<comment type="similarity">
    <text evidence="10">Belongs to the ApbE family.</text>
</comment>
<evidence type="ECO:0000256" key="6">
    <source>
        <dbReference type="ARBA" id="ARBA00022827"/>
    </source>
</evidence>
<dbReference type="Gene3D" id="3.10.520.10">
    <property type="entry name" value="ApbE-like domains"/>
    <property type="match status" value="1"/>
</dbReference>
<feature type="binding site" evidence="11">
    <location>
        <position position="308"/>
    </location>
    <ligand>
        <name>Mg(2+)</name>
        <dbReference type="ChEBI" id="CHEBI:18420"/>
    </ligand>
</feature>
<evidence type="ECO:0000256" key="4">
    <source>
        <dbReference type="ARBA" id="ARBA00022679"/>
    </source>
</evidence>
<dbReference type="Pfam" id="PF02424">
    <property type="entry name" value="ApbE"/>
    <property type="match status" value="1"/>
</dbReference>
<proteinExistence type="inferred from homology"/>
<feature type="binding site" evidence="11">
    <location>
        <position position="304"/>
    </location>
    <ligand>
        <name>Mg(2+)</name>
        <dbReference type="ChEBI" id="CHEBI:18420"/>
    </ligand>
</feature>
<sequence length="356" mass="40065">MKEFIIVIFIIAIIGVSSYGIHTSNHNEQDNMILIKSSKMYTDYLDTPVNITVWGNTQFEVNDWESIEVILEDIDRTFNRNNTESEISRLNNYTGSSSFKVSDDMLYVLEESLYYAELTDGKFDPTIGKLVELWDIGNGYTSIPDQDDILYTKSLVNYKNVIIDQKQKTVKIIDSNINLDLGAIAKGYAGELIKKHLVSKGYKHAILDLGGNVLVVGDRYKTNYIGDQNWTVGIQDPHASNGVYIGTVFVKDKAIVTSGNYERFFIDQDTQKKYHHILDTDTGYPVRNNLASVTIITENSTAADALSTSMYALGINKGLEVIEKLNGTEVIFITEDRELIKSSGVDKIFKLNTKDE</sequence>
<protein>
    <recommendedName>
        <fullName evidence="2 10">FAD:protein FMN transferase</fullName>
        <ecNumber evidence="1 10">2.7.1.180</ecNumber>
    </recommendedName>
    <alternativeName>
        <fullName evidence="8 10">Flavin transferase</fullName>
    </alternativeName>
</protein>
<keyword evidence="4 10" id="KW-0808">Transferase</keyword>
<evidence type="ECO:0000313" key="12">
    <source>
        <dbReference type="EMBL" id="ERJ12641.1"/>
    </source>
</evidence>
<dbReference type="SUPFAM" id="SSF143631">
    <property type="entry name" value="ApbE-like"/>
    <property type="match status" value="1"/>
</dbReference>
<reference evidence="12 13" key="1">
    <citation type="journal article" date="2011" name="J. Bacteriol.">
        <title>Genome sequence of Haloplasma contractile, an unusual contractile bacterium from a deep-sea anoxic brine lake.</title>
        <authorList>
            <person name="Antunes A."/>
            <person name="Alam I."/>
            <person name="El Dorry H."/>
            <person name="Siam R."/>
            <person name="Robertson A."/>
            <person name="Bajic V.B."/>
            <person name="Stingl U."/>
        </authorList>
    </citation>
    <scope>NUCLEOTIDE SEQUENCE [LARGE SCALE GENOMIC DNA]</scope>
    <source>
        <strain evidence="12 13">SSD-17B</strain>
    </source>
</reference>
<dbReference type="GO" id="GO:0046872">
    <property type="term" value="F:metal ion binding"/>
    <property type="evidence" value="ECO:0007669"/>
    <property type="project" value="UniProtKB-UniRule"/>
</dbReference>
<dbReference type="EC" id="2.7.1.180" evidence="1 10"/>
<dbReference type="eggNOG" id="COG1477">
    <property type="taxonomic scope" value="Bacteria"/>
</dbReference>
<dbReference type="PANTHER" id="PTHR30040">
    <property type="entry name" value="THIAMINE BIOSYNTHESIS LIPOPROTEIN APBE"/>
    <property type="match status" value="1"/>
</dbReference>
<dbReference type="RefSeq" id="WP_008825950.1">
    <property type="nucleotide sequence ID" value="NZ_AFNU02000003.1"/>
</dbReference>
<dbReference type="EMBL" id="AFNU02000003">
    <property type="protein sequence ID" value="ERJ12641.1"/>
    <property type="molecule type" value="Genomic_DNA"/>
</dbReference>
<keyword evidence="12" id="KW-0449">Lipoprotein</keyword>
<accession>F7Q0L4</accession>
<keyword evidence="5 10" id="KW-0479">Metal-binding</keyword>
<keyword evidence="13" id="KW-1185">Reference proteome</keyword>
<dbReference type="AlphaFoldDB" id="F7Q0L4"/>
<dbReference type="PIRSF" id="PIRSF006268">
    <property type="entry name" value="ApbE"/>
    <property type="match status" value="1"/>
</dbReference>
<feature type="binding site" evidence="11">
    <location>
        <position position="183"/>
    </location>
    <ligand>
        <name>Mg(2+)</name>
        <dbReference type="ChEBI" id="CHEBI:18420"/>
    </ligand>
</feature>
<dbReference type="STRING" id="1033810.HLPCO_000981"/>
<evidence type="ECO:0000256" key="8">
    <source>
        <dbReference type="ARBA" id="ARBA00031306"/>
    </source>
</evidence>
<dbReference type="OrthoDB" id="9778595at2"/>
<keyword evidence="6 10" id="KW-0274">FAD</keyword>
<evidence type="ECO:0000256" key="1">
    <source>
        <dbReference type="ARBA" id="ARBA00011955"/>
    </source>
</evidence>
<evidence type="ECO:0000256" key="3">
    <source>
        <dbReference type="ARBA" id="ARBA00022630"/>
    </source>
</evidence>
<reference evidence="12 13" key="2">
    <citation type="journal article" date="2013" name="PLoS ONE">
        <title>INDIGO - INtegrated Data Warehouse of MIcrobial GenOmes with Examples from the Red Sea Extremophiles.</title>
        <authorList>
            <person name="Alam I."/>
            <person name="Antunes A."/>
            <person name="Kamau A.A."/>
            <person name="Ba Alawi W."/>
            <person name="Kalkatawi M."/>
            <person name="Stingl U."/>
            <person name="Bajic V.B."/>
        </authorList>
    </citation>
    <scope>NUCLEOTIDE SEQUENCE [LARGE SCALE GENOMIC DNA]</scope>
    <source>
        <strain evidence="12 13">SSD-17B</strain>
    </source>
</reference>
<evidence type="ECO:0000256" key="7">
    <source>
        <dbReference type="ARBA" id="ARBA00022842"/>
    </source>
</evidence>
<evidence type="ECO:0000256" key="2">
    <source>
        <dbReference type="ARBA" id="ARBA00016337"/>
    </source>
</evidence>
<comment type="caution">
    <text evidence="12">The sequence shown here is derived from an EMBL/GenBank/DDBJ whole genome shotgun (WGS) entry which is preliminary data.</text>
</comment>
<name>F7Q0L4_9MOLU</name>
<dbReference type="InterPro" id="IPR024932">
    <property type="entry name" value="ApbE"/>
</dbReference>
<dbReference type="Proteomes" id="UP000005707">
    <property type="component" value="Unassembled WGS sequence"/>
</dbReference>
<evidence type="ECO:0000256" key="10">
    <source>
        <dbReference type="PIRNR" id="PIRNR006268"/>
    </source>
</evidence>
<evidence type="ECO:0000256" key="11">
    <source>
        <dbReference type="PIRSR" id="PIRSR006268-2"/>
    </source>
</evidence>
<comment type="cofactor">
    <cofactor evidence="11">
        <name>Mg(2+)</name>
        <dbReference type="ChEBI" id="CHEBI:18420"/>
    </cofactor>
    <cofactor evidence="11">
        <name>Mn(2+)</name>
        <dbReference type="ChEBI" id="CHEBI:29035"/>
    </cofactor>
    <text evidence="11">Magnesium. Can also use manganese.</text>
</comment>
<dbReference type="InterPro" id="IPR003374">
    <property type="entry name" value="ApbE-like_sf"/>
</dbReference>
<dbReference type="GO" id="GO:0016740">
    <property type="term" value="F:transferase activity"/>
    <property type="evidence" value="ECO:0007669"/>
    <property type="project" value="UniProtKB-UniRule"/>
</dbReference>
<evidence type="ECO:0000256" key="9">
    <source>
        <dbReference type="ARBA" id="ARBA00048540"/>
    </source>
</evidence>
<dbReference type="PANTHER" id="PTHR30040:SF2">
    <property type="entry name" value="FAD:PROTEIN FMN TRANSFERASE"/>
    <property type="match status" value="1"/>
</dbReference>